<feature type="compositionally biased region" description="Low complexity" evidence="1">
    <location>
        <begin position="29"/>
        <end position="42"/>
    </location>
</feature>
<evidence type="ECO:0000256" key="1">
    <source>
        <dbReference type="SAM" id="MobiDB-lite"/>
    </source>
</evidence>
<comment type="caution">
    <text evidence="2">The sequence shown here is derived from an EMBL/GenBank/DDBJ whole genome shotgun (WGS) entry which is preliminary data.</text>
</comment>
<organism evidence="2 3">
    <name type="scientific">Phyllosticta paracitricarpa</name>
    <dbReference type="NCBI Taxonomy" id="2016321"/>
    <lineage>
        <taxon>Eukaryota</taxon>
        <taxon>Fungi</taxon>
        <taxon>Dikarya</taxon>
        <taxon>Ascomycota</taxon>
        <taxon>Pezizomycotina</taxon>
        <taxon>Dothideomycetes</taxon>
        <taxon>Dothideomycetes incertae sedis</taxon>
        <taxon>Botryosphaeriales</taxon>
        <taxon>Phyllostictaceae</taxon>
        <taxon>Phyllosticta</taxon>
    </lineage>
</organism>
<dbReference type="EMBL" id="JBBPBF010000003">
    <property type="protein sequence ID" value="KAK7614731.1"/>
    <property type="molecule type" value="Genomic_DNA"/>
</dbReference>
<gene>
    <name evidence="2" type="ORF">JOL62DRAFT_563828</name>
</gene>
<reference evidence="2 3" key="1">
    <citation type="submission" date="2024-04" db="EMBL/GenBank/DDBJ databases">
        <title>Phyllosticta paracitricarpa is synonymous to the EU quarantine fungus P. citricarpa based on phylogenomic analyses.</title>
        <authorList>
            <consortium name="Lawrence Berkeley National Laboratory"/>
            <person name="Van ingen-buijs V.A."/>
            <person name="Van westerhoven A.C."/>
            <person name="Haridas S."/>
            <person name="Skiadas P."/>
            <person name="Martin F."/>
            <person name="Groenewald J.Z."/>
            <person name="Crous P.W."/>
            <person name="Seidl M.F."/>
        </authorList>
    </citation>
    <scope>NUCLEOTIDE SEQUENCE [LARGE SCALE GENOMIC DNA]</scope>
    <source>
        <strain evidence="2 3">CBS 141358</strain>
    </source>
</reference>
<name>A0ABR1NHR7_9PEZI</name>
<evidence type="ECO:0008006" key="4">
    <source>
        <dbReference type="Google" id="ProtNLM"/>
    </source>
</evidence>
<accession>A0ABR1NHR7</accession>
<keyword evidence="3" id="KW-1185">Reference proteome</keyword>
<evidence type="ECO:0000313" key="2">
    <source>
        <dbReference type="EMBL" id="KAK7614731.1"/>
    </source>
</evidence>
<dbReference type="Proteomes" id="UP001367316">
    <property type="component" value="Unassembled WGS sequence"/>
</dbReference>
<feature type="region of interest" description="Disordered" evidence="1">
    <location>
        <begin position="7"/>
        <end position="42"/>
    </location>
</feature>
<sequence length="461" mass="52408">MLSLLLQSHPQPLPHRRHLPLPPPHRYTLPSSSLANRSSSNRRLPKLAPPLISVFDIQWGLSRLLQRRNLDHCRRKSLDIRSCLHQFHSNRSNCHQFIMMASSKPSPMEKILVTSIMKQRPAHFDDDGDELDKEHNVSRPGNMILDHLSKADLLALRATSTTVKTWVEADPSRYHGKVFRELTYHGNVKNEERQQKSLDTLSTIAPYCKYLRIFLYNTTLTFGTPHRSLVGVRNSFWMQVFVLLAFSLTDLAISAPGLNDWDWLARGAIEKQIGSIRAAMEARLLRGLAVLSLDPINAGAMLYLRWRGASIDSATAQAEAFWSSLVFLKIKMFNPLGHLTATNSVDFIKTLHDFLGSFRRSLRALDFEWLGLQGPNPLFLDMWADSEGLFAAFPFQWSALTYARLRNVEDADREADFEVLRLNRAKRLRDLDLGEGARPPASPSSVASVDRTESLMFDLEL</sequence>
<proteinExistence type="predicted"/>
<protein>
    <recommendedName>
        <fullName evidence="4">F-box domain-containing protein</fullName>
    </recommendedName>
</protein>
<evidence type="ECO:0000313" key="3">
    <source>
        <dbReference type="Proteomes" id="UP001367316"/>
    </source>
</evidence>